<organism evidence="1 2">
    <name type="scientific">Pendulispora rubella</name>
    <dbReference type="NCBI Taxonomy" id="2741070"/>
    <lineage>
        <taxon>Bacteria</taxon>
        <taxon>Pseudomonadati</taxon>
        <taxon>Myxococcota</taxon>
        <taxon>Myxococcia</taxon>
        <taxon>Myxococcales</taxon>
        <taxon>Sorangiineae</taxon>
        <taxon>Pendulisporaceae</taxon>
        <taxon>Pendulispora</taxon>
    </lineage>
</organism>
<reference evidence="1" key="1">
    <citation type="submission" date="2021-12" db="EMBL/GenBank/DDBJ databases">
        <title>Discovery of the Pendulisporaceae a myxobacterial family with distinct sporulation behavior and unique specialized metabolism.</title>
        <authorList>
            <person name="Garcia R."/>
            <person name="Popoff A."/>
            <person name="Bader C.D."/>
            <person name="Loehr J."/>
            <person name="Walesch S."/>
            <person name="Walt C."/>
            <person name="Boldt J."/>
            <person name="Bunk B."/>
            <person name="Haeckl F.J.F.P.J."/>
            <person name="Gunesch A.P."/>
            <person name="Birkelbach J."/>
            <person name="Nuebel U."/>
            <person name="Pietschmann T."/>
            <person name="Bach T."/>
            <person name="Mueller R."/>
        </authorList>
    </citation>
    <scope>NUCLEOTIDE SEQUENCE</scope>
    <source>
        <strain evidence="1">MSr11367</strain>
    </source>
</reference>
<dbReference type="PANTHER" id="PTHR13812:SF19">
    <property type="entry name" value="KETIMINE REDUCTASE MU-CRYSTALLIN"/>
    <property type="match status" value="1"/>
</dbReference>
<evidence type="ECO:0000313" key="1">
    <source>
        <dbReference type="EMBL" id="WXB01625.1"/>
    </source>
</evidence>
<gene>
    <name evidence="1" type="ORF">LVJ94_32485</name>
</gene>
<evidence type="ECO:0000313" key="2">
    <source>
        <dbReference type="Proteomes" id="UP001374803"/>
    </source>
</evidence>
<name>A0ABZ2KSX1_9BACT</name>
<dbReference type="InterPro" id="IPR003462">
    <property type="entry name" value="ODC_Mu_crystall"/>
</dbReference>
<dbReference type="Gene3D" id="3.40.50.720">
    <property type="entry name" value="NAD(P)-binding Rossmann-like Domain"/>
    <property type="match status" value="1"/>
</dbReference>
<proteinExistence type="predicted"/>
<evidence type="ECO:0008006" key="3">
    <source>
        <dbReference type="Google" id="ProtNLM"/>
    </source>
</evidence>
<keyword evidence="2" id="KW-1185">Reference proteome</keyword>
<dbReference type="PANTHER" id="PTHR13812">
    <property type="entry name" value="KETIMINE REDUCTASE MU-CRYSTALLIN"/>
    <property type="match status" value="1"/>
</dbReference>
<dbReference type="InterPro" id="IPR036291">
    <property type="entry name" value="NAD(P)-bd_dom_sf"/>
</dbReference>
<dbReference type="Pfam" id="PF02423">
    <property type="entry name" value="OCD_Mu_crystall"/>
    <property type="match status" value="1"/>
</dbReference>
<dbReference type="Proteomes" id="UP001374803">
    <property type="component" value="Chromosome"/>
</dbReference>
<accession>A0ABZ2KSX1</accession>
<dbReference type="SUPFAM" id="SSF51735">
    <property type="entry name" value="NAD(P)-binding Rossmann-fold domains"/>
    <property type="match status" value="1"/>
</dbReference>
<dbReference type="EMBL" id="CP089983">
    <property type="protein sequence ID" value="WXB01625.1"/>
    <property type="molecule type" value="Genomic_DNA"/>
</dbReference>
<dbReference type="Gene3D" id="3.30.1780.10">
    <property type="entry name" value="ornithine cyclodeaminase, domain 1"/>
    <property type="match status" value="1"/>
</dbReference>
<protein>
    <recommendedName>
        <fullName evidence="3">Ornithine cyclodeaminase</fullName>
    </recommendedName>
</protein>
<sequence>MRYLNERSLRALDSNYRQLVGVIRDASVCLGRKEFAQPIKPYLRYGDPTNRIIAMPAYVGKPFEAAGIKWIASFPGNLQHGIPRAHSVVILNDAATGVPTAIINTPMLSVLRTAAVSGLVLESYLAVRDRREITLGITGWGPIGRAHYEMARELCGDRLVRTVVHDVRAEAFTGEGALPPGVVSAPTWQDAYRQADVFMTCTVSKAPYIDERPKSGSLQLNVSLRDYTTAVFPFVKDAIIVDDWDEVCREATDIETFHKECGLTREGAISLADLVQSNAMAKYAPDMPVMFNPMGMAVFDVALGSFFAERARATDRGQELE</sequence>
<dbReference type="RefSeq" id="WP_394831239.1">
    <property type="nucleotide sequence ID" value="NZ_CP089929.1"/>
</dbReference>
<dbReference type="PIRSF" id="PIRSF001439">
    <property type="entry name" value="CryM"/>
    <property type="match status" value="1"/>
</dbReference>
<dbReference type="InterPro" id="IPR023401">
    <property type="entry name" value="ODC_N"/>
</dbReference>